<evidence type="ECO:0000313" key="5">
    <source>
        <dbReference type="Proteomes" id="UP000654482"/>
    </source>
</evidence>
<dbReference type="Gene3D" id="3.40.720.10">
    <property type="entry name" value="Alkaline Phosphatase, subunit A"/>
    <property type="match status" value="1"/>
</dbReference>
<dbReference type="RefSeq" id="WP_194029368.1">
    <property type="nucleotide sequence ID" value="NZ_JADEWZ010000013.1"/>
</dbReference>
<gene>
    <name evidence="4" type="ORF">IQ249_10210</name>
</gene>
<dbReference type="InterPro" id="IPR000917">
    <property type="entry name" value="Sulfatase_N"/>
</dbReference>
<accession>A0A8J7J2A1</accession>
<dbReference type="Pfam" id="PF00884">
    <property type="entry name" value="Sulfatase"/>
    <property type="match status" value="1"/>
</dbReference>
<name>A0A8J7J2A1_9CYAN</name>
<feature type="domain" description="Sulfatase N-terminal" evidence="3">
    <location>
        <begin position="38"/>
        <end position="326"/>
    </location>
</feature>
<keyword evidence="5" id="KW-1185">Reference proteome</keyword>
<evidence type="ECO:0000256" key="1">
    <source>
        <dbReference type="ARBA" id="ARBA00008779"/>
    </source>
</evidence>
<reference evidence="4" key="1">
    <citation type="submission" date="2020-10" db="EMBL/GenBank/DDBJ databases">
        <authorList>
            <person name="Castelo-Branco R."/>
            <person name="Eusebio N."/>
            <person name="Adriana R."/>
            <person name="Vieira A."/>
            <person name="Brugerolle De Fraissinette N."/>
            <person name="Rezende De Castro R."/>
            <person name="Schneider M.P."/>
            <person name="Vasconcelos V."/>
            <person name="Leao P.N."/>
        </authorList>
    </citation>
    <scope>NUCLEOTIDE SEQUENCE</scope>
    <source>
        <strain evidence="4">LEGE 07157</strain>
    </source>
</reference>
<dbReference type="PANTHER" id="PTHR42693">
    <property type="entry name" value="ARYLSULFATASE FAMILY MEMBER"/>
    <property type="match status" value="1"/>
</dbReference>
<dbReference type="AlphaFoldDB" id="A0A8J7J2A1"/>
<evidence type="ECO:0000313" key="4">
    <source>
        <dbReference type="EMBL" id="MBE9116269.1"/>
    </source>
</evidence>
<proteinExistence type="inferred from homology"/>
<comment type="caution">
    <text evidence="4">The sequence shown here is derived from an EMBL/GenBank/DDBJ whole genome shotgun (WGS) entry which is preliminary data.</text>
</comment>
<protein>
    <submittedName>
        <fullName evidence="4">Sulfatase</fullName>
    </submittedName>
</protein>
<dbReference type="CDD" id="cd16027">
    <property type="entry name" value="SGSH"/>
    <property type="match status" value="1"/>
</dbReference>
<dbReference type="InterPro" id="IPR017850">
    <property type="entry name" value="Alkaline_phosphatase_core_sf"/>
</dbReference>
<dbReference type="InterPro" id="IPR050738">
    <property type="entry name" value="Sulfatase"/>
</dbReference>
<dbReference type="Proteomes" id="UP000654482">
    <property type="component" value="Unassembled WGS sequence"/>
</dbReference>
<dbReference type="PANTHER" id="PTHR42693:SF53">
    <property type="entry name" value="ENDO-4-O-SULFATASE"/>
    <property type="match status" value="1"/>
</dbReference>
<dbReference type="GO" id="GO:0004065">
    <property type="term" value="F:arylsulfatase activity"/>
    <property type="evidence" value="ECO:0007669"/>
    <property type="project" value="TreeGrafter"/>
</dbReference>
<comment type="similarity">
    <text evidence="1">Belongs to the sulfatase family.</text>
</comment>
<dbReference type="SUPFAM" id="SSF53649">
    <property type="entry name" value="Alkaline phosphatase-like"/>
    <property type="match status" value="1"/>
</dbReference>
<evidence type="ECO:0000256" key="2">
    <source>
        <dbReference type="ARBA" id="ARBA00022801"/>
    </source>
</evidence>
<sequence length="472" mass="53106">MGQINQWGRRSFIQTCIAAGTTVLASKVFAQTPPNRQRNVLLIVADDQGRDQLGCYGNRRIETPHLDRLAAEGVKFSNAFAAVSSCSASRGTILTGLYPHQNGQYGHEHSYHNFRLQDWVQPLPALFAANQYRTGLIGKLHVGGTPQQFPFDFVVPPETVMGSRDGKTIAEQAGVFFNEARDRAFFLLVGYSDPHRWGQFGNLQSYPGVTPKVYQEGEVIVPPFLPDLPEVRRDLAQMYQAVSRLDASVGLLLAQLKASGRDRETLIIYLSDNGIPFPGGKTNLYEPGVRLPLILSNPEIARSGKTQNAMVSFIDLVPTLLDWTGIVPPDYPLPGRSLLPLFNQDSPTGWDRVHFSHTFHGVHLYYPMRGARNRQFKYIHNLFPELQYPLSDDITASPTWQTIVAKNLERLGKRPLSTYLNRPPEELYDLEDDPDETNNLADDPRFASVLNTLRGNVRQMQETTKDPWLRYS</sequence>
<evidence type="ECO:0000259" key="3">
    <source>
        <dbReference type="Pfam" id="PF00884"/>
    </source>
</evidence>
<keyword evidence="2" id="KW-0378">Hydrolase</keyword>
<organism evidence="4 5">
    <name type="scientific">Lusitaniella coriacea LEGE 07157</name>
    <dbReference type="NCBI Taxonomy" id="945747"/>
    <lineage>
        <taxon>Bacteria</taxon>
        <taxon>Bacillati</taxon>
        <taxon>Cyanobacteriota</taxon>
        <taxon>Cyanophyceae</taxon>
        <taxon>Spirulinales</taxon>
        <taxon>Lusitaniellaceae</taxon>
        <taxon>Lusitaniella</taxon>
    </lineage>
</organism>
<dbReference type="EMBL" id="JADEWZ010000013">
    <property type="protein sequence ID" value="MBE9116269.1"/>
    <property type="molecule type" value="Genomic_DNA"/>
</dbReference>